<proteinExistence type="predicted"/>
<organism evidence="1">
    <name type="scientific">Caudovirales sp. ctyaR3</name>
    <dbReference type="NCBI Taxonomy" id="2827640"/>
    <lineage>
        <taxon>Viruses</taxon>
        <taxon>Duplodnaviria</taxon>
        <taxon>Heunggongvirae</taxon>
        <taxon>Uroviricota</taxon>
        <taxon>Caudoviricetes</taxon>
    </lineage>
</organism>
<reference evidence="1" key="1">
    <citation type="journal article" date="2021" name="Proc. Natl. Acad. Sci. U.S.A.">
        <title>A Catalog of Tens of Thousands of Viruses from Human Metagenomes Reveals Hidden Associations with Chronic Diseases.</title>
        <authorList>
            <person name="Tisza M.J."/>
            <person name="Buck C.B."/>
        </authorList>
    </citation>
    <scope>NUCLEOTIDE SEQUENCE</scope>
    <source>
        <strain evidence="1">CtyaR3</strain>
    </source>
</reference>
<evidence type="ECO:0000313" key="1">
    <source>
        <dbReference type="EMBL" id="DAF58101.1"/>
    </source>
</evidence>
<protein>
    <submittedName>
        <fullName evidence="1">Uncharacterized protein</fullName>
    </submittedName>
</protein>
<name>A0A8S5T434_9CAUD</name>
<sequence length="173" mass="18948">MTVYSKTMWLDHVTDKPGLYVITDNKNGTWTITPAGKVMQQGTPQDQAHFNNMENGIWDLYAAFGMLLNTVRQQGWQLNETVATIDNSWQIVSGSVDLTNARTYPCNNSKKSVSLGKNMGSTSYLVMTELVKSDGPVGDIEVSEKLVNGFKLAYNGSAKSATIKYIAIGGTLK</sequence>
<dbReference type="EMBL" id="BK032746">
    <property type="protein sequence ID" value="DAF58101.1"/>
    <property type="molecule type" value="Genomic_DNA"/>
</dbReference>
<accession>A0A8S5T434</accession>